<evidence type="ECO:0000256" key="1">
    <source>
        <dbReference type="ARBA" id="ARBA00007118"/>
    </source>
</evidence>
<dbReference type="CDD" id="cd02138">
    <property type="entry name" value="TdsD-like"/>
    <property type="match status" value="1"/>
</dbReference>
<dbReference type="Proteomes" id="UP000821598">
    <property type="component" value="Unassembled WGS sequence"/>
</dbReference>
<dbReference type="InterPro" id="IPR029479">
    <property type="entry name" value="Nitroreductase"/>
</dbReference>
<dbReference type="SUPFAM" id="SSF55469">
    <property type="entry name" value="FMN-dependent nitroreductase-like"/>
    <property type="match status" value="1"/>
</dbReference>
<reference evidence="4 5" key="1">
    <citation type="submission" date="2019-08" db="EMBL/GenBank/DDBJ databases">
        <title>Paraburkholderia simonii sp. nov. and P. youngii sp. nov. Brazilian and Mexican Mimosa-associated rhizobia.</title>
        <authorList>
            <person name="Mavima L."/>
            <person name="Beukes C.W."/>
            <person name="Palmer M."/>
            <person name="De Meyer S.E."/>
            <person name="James E.K."/>
            <person name="Maluk M."/>
            <person name="Avontuur J.R."/>
            <person name="Chan W.Y."/>
            <person name="Venter S.N."/>
            <person name="Steenkamp E.T."/>
        </authorList>
    </citation>
    <scope>NUCLEOTIDE SEQUENCE [LARGE SCALE GENOMIC DNA]</scope>
    <source>
        <strain evidence="4 5">JPY454</strain>
    </source>
</reference>
<keyword evidence="2" id="KW-0560">Oxidoreductase</keyword>
<comment type="similarity">
    <text evidence="1">Belongs to the nitroreductase family.</text>
</comment>
<protein>
    <submittedName>
        <fullName evidence="4">Nitroreductase family protein</fullName>
    </submittedName>
</protein>
<feature type="domain" description="Nitroreductase" evidence="3">
    <location>
        <begin position="24"/>
        <end position="168"/>
    </location>
</feature>
<dbReference type="PANTHER" id="PTHR43673">
    <property type="entry name" value="NAD(P)H NITROREDUCTASE YDGI-RELATED"/>
    <property type="match status" value="1"/>
</dbReference>
<evidence type="ECO:0000256" key="2">
    <source>
        <dbReference type="ARBA" id="ARBA00023002"/>
    </source>
</evidence>
<evidence type="ECO:0000313" key="5">
    <source>
        <dbReference type="Proteomes" id="UP000821598"/>
    </source>
</evidence>
<dbReference type="PANTHER" id="PTHR43673:SF10">
    <property type="entry name" value="NADH DEHYDROGENASE_NAD(P)H NITROREDUCTASE XCC3605-RELATED"/>
    <property type="match status" value="1"/>
</dbReference>
<evidence type="ECO:0000313" key="4">
    <source>
        <dbReference type="EMBL" id="NVI05651.1"/>
    </source>
</evidence>
<sequence length="205" mass="22681">MNFYREKRMAKKPAPTEVAIHELIAGRWSPRAYSSEPVSRDQLRAVLEAARWAPSSYNAQPWRFVVFDRSVDEVAFKKAFATLVPFNQGWNAPAPVLIAVTAHTLTNKGDVNRCALYDAGAAAMALVLQAHALGLAAHQMSGFDVNAFRTTFELPQDVEPIAMISLGHYGDVDKLDPVLREREKAPRQRAALAEIAYGGGWKKAF</sequence>
<gene>
    <name evidence="4" type="ORF">FSB64_18135</name>
</gene>
<keyword evidence="5" id="KW-1185">Reference proteome</keyword>
<dbReference type="Pfam" id="PF00881">
    <property type="entry name" value="Nitroreductase"/>
    <property type="match status" value="1"/>
</dbReference>
<dbReference type="InterPro" id="IPR000415">
    <property type="entry name" value="Nitroreductase-like"/>
</dbReference>
<evidence type="ECO:0000259" key="3">
    <source>
        <dbReference type="Pfam" id="PF00881"/>
    </source>
</evidence>
<dbReference type="Gene3D" id="3.40.109.10">
    <property type="entry name" value="NADH Oxidase"/>
    <property type="match status" value="1"/>
</dbReference>
<proteinExistence type="inferred from homology"/>
<accession>A0ABX2NMJ0</accession>
<organism evidence="4 5">
    <name type="scientific">Paraburkholderia youngii</name>
    <dbReference type="NCBI Taxonomy" id="2782701"/>
    <lineage>
        <taxon>Bacteria</taxon>
        <taxon>Pseudomonadati</taxon>
        <taxon>Pseudomonadota</taxon>
        <taxon>Betaproteobacteria</taxon>
        <taxon>Burkholderiales</taxon>
        <taxon>Burkholderiaceae</taxon>
        <taxon>Paraburkholderia</taxon>
    </lineage>
</organism>
<name>A0ABX2NMJ0_9BURK</name>
<comment type="caution">
    <text evidence="4">The sequence shown here is derived from an EMBL/GenBank/DDBJ whole genome shotgun (WGS) entry which is preliminary data.</text>
</comment>
<dbReference type="EMBL" id="VOMC01000018">
    <property type="protein sequence ID" value="NVI05651.1"/>
    <property type="molecule type" value="Genomic_DNA"/>
</dbReference>